<proteinExistence type="predicted"/>
<comment type="caution">
    <text evidence="2">The sequence shown here is derived from an EMBL/GenBank/DDBJ whole genome shotgun (WGS) entry which is preliminary data.</text>
</comment>
<gene>
    <name evidence="2" type="ORF">D9619_004851</name>
</gene>
<dbReference type="AlphaFoldDB" id="A0A8H5BRS5"/>
<keyword evidence="1" id="KW-0732">Signal</keyword>
<keyword evidence="3" id="KW-1185">Reference proteome</keyword>
<reference evidence="2 3" key="1">
    <citation type="journal article" date="2020" name="ISME J.">
        <title>Uncovering the hidden diversity of litter-decomposition mechanisms in mushroom-forming fungi.</title>
        <authorList>
            <person name="Floudas D."/>
            <person name="Bentzer J."/>
            <person name="Ahren D."/>
            <person name="Johansson T."/>
            <person name="Persson P."/>
            <person name="Tunlid A."/>
        </authorList>
    </citation>
    <scope>NUCLEOTIDE SEQUENCE [LARGE SCALE GENOMIC DNA]</scope>
    <source>
        <strain evidence="2 3">CBS 101986</strain>
    </source>
</reference>
<evidence type="ECO:0000256" key="1">
    <source>
        <dbReference type="SAM" id="SignalP"/>
    </source>
</evidence>
<sequence>MQFNLAVFTVAIVSASAAMAAQVSGFVGADCTGTMTGVGTIGTGCETFGGRSFKSIKYSGVPNSIKFFKSGGQNDNCNGTPSATRGAGSGCVTAPDGVNWESVLIN</sequence>
<evidence type="ECO:0000313" key="3">
    <source>
        <dbReference type="Proteomes" id="UP000567179"/>
    </source>
</evidence>
<name>A0A8H5BRS5_9AGAR</name>
<dbReference type="Proteomes" id="UP000567179">
    <property type="component" value="Unassembled WGS sequence"/>
</dbReference>
<feature type="signal peptide" evidence="1">
    <location>
        <begin position="1"/>
        <end position="20"/>
    </location>
</feature>
<dbReference type="EMBL" id="JAACJJ010000014">
    <property type="protein sequence ID" value="KAF5327886.1"/>
    <property type="molecule type" value="Genomic_DNA"/>
</dbReference>
<accession>A0A8H5BRS5</accession>
<evidence type="ECO:0000313" key="2">
    <source>
        <dbReference type="EMBL" id="KAF5327886.1"/>
    </source>
</evidence>
<feature type="chain" id="PRO_5034627119" evidence="1">
    <location>
        <begin position="21"/>
        <end position="106"/>
    </location>
</feature>
<dbReference type="OrthoDB" id="3044801at2759"/>
<protein>
    <submittedName>
        <fullName evidence="2">Uncharacterized protein</fullName>
    </submittedName>
</protein>
<organism evidence="2 3">
    <name type="scientific">Psilocybe cf. subviscida</name>
    <dbReference type="NCBI Taxonomy" id="2480587"/>
    <lineage>
        <taxon>Eukaryota</taxon>
        <taxon>Fungi</taxon>
        <taxon>Dikarya</taxon>
        <taxon>Basidiomycota</taxon>
        <taxon>Agaricomycotina</taxon>
        <taxon>Agaricomycetes</taxon>
        <taxon>Agaricomycetidae</taxon>
        <taxon>Agaricales</taxon>
        <taxon>Agaricineae</taxon>
        <taxon>Strophariaceae</taxon>
        <taxon>Psilocybe</taxon>
    </lineage>
</organism>